<accession>A0A5N4ANL9</accession>
<dbReference type="InterPro" id="IPR000917">
    <property type="entry name" value="Sulfatase_N"/>
</dbReference>
<evidence type="ECO:0000256" key="3">
    <source>
        <dbReference type="ARBA" id="ARBA00022723"/>
    </source>
</evidence>
<dbReference type="AlphaFoldDB" id="A0A5N4ANL9"/>
<gene>
    <name evidence="9" type="ORF">PPYR_06807</name>
</gene>
<dbReference type="CDD" id="cd16029">
    <property type="entry name" value="4-S"/>
    <property type="match status" value="1"/>
</dbReference>
<evidence type="ECO:0000313" key="10">
    <source>
        <dbReference type="Proteomes" id="UP000327044"/>
    </source>
</evidence>
<dbReference type="Gene3D" id="3.40.720.10">
    <property type="entry name" value="Alkaline Phosphatase, subunit A"/>
    <property type="match status" value="1"/>
</dbReference>
<keyword evidence="3" id="KW-0479">Metal-binding</keyword>
<protein>
    <recommendedName>
        <fullName evidence="8">Sulfatase N-terminal domain-containing protein</fullName>
    </recommendedName>
</protein>
<sequence length="552" mass="61714">MCSKTILCAIFVICVNVTMGSDRPHIVFIMADDLGWNDVGFHGSDQIPTPNIDVLAYNGIILNQYYSQPQSTASRAALLTGTYPIRMGLNGKPLTAAQPASIPAMKLMPEYFKELGYTTHLVGKWGVGYERWNSTPTYRGFDSFFGFYNEFTSYYDYLSTWTLKNTSYTGFDLRKGTEPAWEFAGQYATDVFTDYSVKLIQNHDPNLPLFMILSHLAVHSANEGKLLEAPQEAINKFKHVYDSNRRTYAAMVSKLDDSVGLIVDALEKKGMLQNSVIVFVSDNGAPTIGRFRNWGSNYPLRGIKSTLFEGGVRAVGFLWSPLLVQSQRVSSELIHVTDWMPTLYSAAGGDISLLDPNMDGLDQWSSLVYDLSSPRTDMLININDQERAAALRFHNWKLVLGAPIHPGFDDHIGDSGKGILYEVKYNTSNVYNSPAGISIAKVSYTITAAEEYRLLRGQAIVRCANHRGKANPCDLESGEVCLYDILRDPCEENNLAKYFPNVVRSMKRALVEYKSGAVPLVSKEPDIERADPKLFQYTWNPWLDCADATCKV</sequence>
<feature type="chain" id="PRO_5024390970" description="Sulfatase N-terminal domain-containing protein" evidence="7">
    <location>
        <begin position="21"/>
        <end position="552"/>
    </location>
</feature>
<dbReference type="Proteomes" id="UP000327044">
    <property type="component" value="Unassembled WGS sequence"/>
</dbReference>
<dbReference type="Gene3D" id="3.30.1120.10">
    <property type="match status" value="1"/>
</dbReference>
<dbReference type="GO" id="GO:0046872">
    <property type="term" value="F:metal ion binding"/>
    <property type="evidence" value="ECO:0007669"/>
    <property type="project" value="UniProtKB-KW"/>
</dbReference>
<dbReference type="SUPFAM" id="SSF53649">
    <property type="entry name" value="Alkaline phosphatase-like"/>
    <property type="match status" value="1"/>
</dbReference>
<comment type="PTM">
    <text evidence="6">The conversion to 3-oxoalanine (also known as C-formylglycine, FGly), of a serine or cysteine residue in prokaryotes and of a cysteine residue in eukaryotes, is critical for catalytic activity.</text>
</comment>
<evidence type="ECO:0000256" key="1">
    <source>
        <dbReference type="ARBA" id="ARBA00001913"/>
    </source>
</evidence>
<keyword evidence="5" id="KW-0325">Glycoprotein</keyword>
<dbReference type="InParanoid" id="A0A5N4ANL9"/>
<dbReference type="PANTHER" id="PTHR10342">
    <property type="entry name" value="ARYLSULFATASE"/>
    <property type="match status" value="1"/>
</dbReference>
<feature type="modified residue" description="3-oxoalanine (Ser)" evidence="6">
    <location>
        <position position="71"/>
    </location>
</feature>
<dbReference type="InterPro" id="IPR047115">
    <property type="entry name" value="ARSB"/>
</dbReference>
<comment type="similarity">
    <text evidence="2">Belongs to the sulfatase family.</text>
</comment>
<dbReference type="InterPro" id="IPR017850">
    <property type="entry name" value="Alkaline_phosphatase_core_sf"/>
</dbReference>
<feature type="signal peptide" evidence="7">
    <location>
        <begin position="1"/>
        <end position="20"/>
    </location>
</feature>
<evidence type="ECO:0000256" key="5">
    <source>
        <dbReference type="ARBA" id="ARBA00023180"/>
    </source>
</evidence>
<keyword evidence="10" id="KW-1185">Reference proteome</keyword>
<dbReference type="EMBL" id="VVIM01000005">
    <property type="protein sequence ID" value="KAB0798927.1"/>
    <property type="molecule type" value="Genomic_DNA"/>
</dbReference>
<reference evidence="9 10" key="1">
    <citation type="journal article" date="2018" name="Elife">
        <title>Firefly genomes illuminate parallel origins of bioluminescence in beetles.</title>
        <authorList>
            <person name="Fallon T.R."/>
            <person name="Lower S.E."/>
            <person name="Chang C.H."/>
            <person name="Bessho-Uehara M."/>
            <person name="Martin G.J."/>
            <person name="Bewick A.J."/>
            <person name="Behringer M."/>
            <person name="Debat H.J."/>
            <person name="Wong I."/>
            <person name="Day J.C."/>
            <person name="Suvorov A."/>
            <person name="Silva C.J."/>
            <person name="Stanger-Hall K.F."/>
            <person name="Hall D.W."/>
            <person name="Schmitz R.J."/>
            <person name="Nelson D.R."/>
            <person name="Lewis S.M."/>
            <person name="Shigenobu S."/>
            <person name="Bybee S.M."/>
            <person name="Larracuente A.M."/>
            <person name="Oba Y."/>
            <person name="Weng J.K."/>
        </authorList>
    </citation>
    <scope>NUCLEOTIDE SEQUENCE [LARGE SCALE GENOMIC DNA]</scope>
    <source>
        <strain evidence="9">1611_PpyrPB1</strain>
        <tissue evidence="9">Whole body</tissue>
    </source>
</reference>
<evidence type="ECO:0000256" key="6">
    <source>
        <dbReference type="PIRSR" id="PIRSR600917-52"/>
    </source>
</evidence>
<comment type="caution">
    <text evidence="9">The sequence shown here is derived from an EMBL/GenBank/DDBJ whole genome shotgun (WGS) entry which is preliminary data.</text>
</comment>
<dbReference type="PANTHER" id="PTHR10342:SF264">
    <property type="entry name" value="MIP05773P-RELATED"/>
    <property type="match status" value="1"/>
</dbReference>
<dbReference type="Pfam" id="PF00884">
    <property type="entry name" value="Sulfatase"/>
    <property type="match status" value="1"/>
</dbReference>
<dbReference type="GO" id="GO:0008484">
    <property type="term" value="F:sulfuric ester hydrolase activity"/>
    <property type="evidence" value="ECO:0007669"/>
    <property type="project" value="InterPro"/>
</dbReference>
<evidence type="ECO:0000313" key="9">
    <source>
        <dbReference type="EMBL" id="KAB0798927.1"/>
    </source>
</evidence>
<feature type="domain" description="Sulfatase N-terminal" evidence="8">
    <location>
        <begin position="24"/>
        <end position="348"/>
    </location>
</feature>
<evidence type="ECO:0000256" key="4">
    <source>
        <dbReference type="ARBA" id="ARBA00022837"/>
    </source>
</evidence>
<evidence type="ECO:0000256" key="2">
    <source>
        <dbReference type="ARBA" id="ARBA00008779"/>
    </source>
</evidence>
<evidence type="ECO:0000256" key="7">
    <source>
        <dbReference type="SAM" id="SignalP"/>
    </source>
</evidence>
<comment type="cofactor">
    <cofactor evidence="1">
        <name>Ca(2+)</name>
        <dbReference type="ChEBI" id="CHEBI:29108"/>
    </cofactor>
</comment>
<keyword evidence="4" id="KW-0106">Calcium</keyword>
<dbReference type="OrthoDB" id="103349at2759"/>
<proteinExistence type="inferred from homology"/>
<name>A0A5N4ANL9_PHOPY</name>
<keyword evidence="7" id="KW-0732">Signal</keyword>
<organism evidence="9 10">
    <name type="scientific">Photinus pyralis</name>
    <name type="common">Common eastern firefly</name>
    <name type="synonym">Lampyris pyralis</name>
    <dbReference type="NCBI Taxonomy" id="7054"/>
    <lineage>
        <taxon>Eukaryota</taxon>
        <taxon>Metazoa</taxon>
        <taxon>Ecdysozoa</taxon>
        <taxon>Arthropoda</taxon>
        <taxon>Hexapoda</taxon>
        <taxon>Insecta</taxon>
        <taxon>Pterygota</taxon>
        <taxon>Neoptera</taxon>
        <taxon>Endopterygota</taxon>
        <taxon>Coleoptera</taxon>
        <taxon>Polyphaga</taxon>
        <taxon>Elateriformia</taxon>
        <taxon>Elateroidea</taxon>
        <taxon>Lampyridae</taxon>
        <taxon>Lampyrinae</taxon>
        <taxon>Photinus</taxon>
    </lineage>
</organism>
<evidence type="ECO:0000259" key="8">
    <source>
        <dbReference type="Pfam" id="PF00884"/>
    </source>
</evidence>